<dbReference type="RefSeq" id="XP_009121006.1">
    <property type="nucleotide sequence ID" value="XM_009122758.2"/>
</dbReference>
<accession>M4CD56</accession>
<reference evidence="4 5" key="1">
    <citation type="journal article" date="2011" name="Nat. Genet.">
        <title>The genome of the mesopolyploid crop species Brassica rapa.</title>
        <authorList>
            <consortium name="Brassica rapa Genome Sequencing Project Consortium"/>
            <person name="Wang X."/>
            <person name="Wang H."/>
            <person name="Wang J."/>
            <person name="Sun R."/>
            <person name="Wu J."/>
            <person name="Liu S."/>
            <person name="Bai Y."/>
            <person name="Mun J.H."/>
            <person name="Bancroft I."/>
            <person name="Cheng F."/>
            <person name="Huang S."/>
            <person name="Li X."/>
            <person name="Hua W."/>
            <person name="Wang J."/>
            <person name="Wang X."/>
            <person name="Freeling M."/>
            <person name="Pires J.C."/>
            <person name="Paterson A.H."/>
            <person name="Chalhoub B."/>
            <person name="Wang B."/>
            <person name="Hayward A."/>
            <person name="Sharpe A.G."/>
            <person name="Park B.S."/>
            <person name="Weisshaar B."/>
            <person name="Liu B."/>
            <person name="Li B."/>
            <person name="Liu B."/>
            <person name="Tong C."/>
            <person name="Song C."/>
            <person name="Duran C."/>
            <person name="Peng C."/>
            <person name="Geng C."/>
            <person name="Koh C."/>
            <person name="Lin C."/>
            <person name="Edwards D."/>
            <person name="Mu D."/>
            <person name="Shen D."/>
            <person name="Soumpourou E."/>
            <person name="Li F."/>
            <person name="Fraser F."/>
            <person name="Conant G."/>
            <person name="Lassalle G."/>
            <person name="King G.J."/>
            <person name="Bonnema G."/>
            <person name="Tang H."/>
            <person name="Wang H."/>
            <person name="Belcram H."/>
            <person name="Zhou H."/>
            <person name="Hirakawa H."/>
            <person name="Abe H."/>
            <person name="Guo H."/>
            <person name="Wang H."/>
            <person name="Jin H."/>
            <person name="Parkin I.A."/>
            <person name="Batley J."/>
            <person name="Kim J.S."/>
            <person name="Just J."/>
            <person name="Li J."/>
            <person name="Xu J."/>
            <person name="Deng J."/>
            <person name="Kim J.A."/>
            <person name="Li J."/>
            <person name="Yu J."/>
            <person name="Meng J."/>
            <person name="Wang J."/>
            <person name="Min J."/>
            <person name="Poulain J."/>
            <person name="Wang J."/>
            <person name="Hatakeyama K."/>
            <person name="Wu K."/>
            <person name="Wang L."/>
            <person name="Fang L."/>
            <person name="Trick M."/>
            <person name="Links M.G."/>
            <person name="Zhao M."/>
            <person name="Jin M."/>
            <person name="Ramchiary N."/>
            <person name="Drou N."/>
            <person name="Berkman P.J."/>
            <person name="Cai Q."/>
            <person name="Huang Q."/>
            <person name="Li R."/>
            <person name="Tabata S."/>
            <person name="Cheng S."/>
            <person name="Zhang S."/>
            <person name="Zhang S."/>
            <person name="Huang S."/>
            <person name="Sato S."/>
            <person name="Sun S."/>
            <person name="Kwon S.J."/>
            <person name="Choi S.R."/>
            <person name="Lee T.H."/>
            <person name="Fan W."/>
            <person name="Zhao X."/>
            <person name="Tan X."/>
            <person name="Xu X."/>
            <person name="Wang Y."/>
            <person name="Qiu Y."/>
            <person name="Yin Y."/>
            <person name="Li Y."/>
            <person name="Du Y."/>
            <person name="Liao Y."/>
            <person name="Lim Y."/>
            <person name="Narusaka Y."/>
            <person name="Wang Y."/>
            <person name="Wang Z."/>
            <person name="Li Z."/>
            <person name="Wang Z."/>
            <person name="Xiong Z."/>
            <person name="Zhang Z."/>
        </authorList>
    </citation>
    <scope>NUCLEOTIDE SEQUENCE [LARGE SCALE GENOMIC DNA]</scope>
    <source>
        <strain evidence="4 5">cv. Chiifu-401-42</strain>
    </source>
</reference>
<keyword evidence="2" id="KW-0812">Transmembrane</keyword>
<proteinExistence type="predicted"/>
<dbReference type="InterPro" id="IPR018253">
    <property type="entry name" value="DnaJ_domain_CS"/>
</dbReference>
<dbReference type="GO" id="GO:0051082">
    <property type="term" value="F:unfolded protein binding"/>
    <property type="evidence" value="ECO:0000318"/>
    <property type="project" value="GO_Central"/>
</dbReference>
<dbReference type="PROSITE" id="PS50076">
    <property type="entry name" value="DNAJ_2"/>
    <property type="match status" value="1"/>
</dbReference>
<dbReference type="PROSITE" id="PS00636">
    <property type="entry name" value="DNAJ_1"/>
    <property type="match status" value="1"/>
</dbReference>
<dbReference type="OrthoDB" id="376357at2759"/>
<feature type="transmembrane region" description="Helical" evidence="2">
    <location>
        <begin position="271"/>
        <end position="295"/>
    </location>
</feature>
<dbReference type="HOGENOM" id="CLU_048051_0_0_1"/>
<protein>
    <recommendedName>
        <fullName evidence="3">J domain-containing protein</fullName>
    </recommendedName>
</protein>
<dbReference type="SMART" id="SM00271">
    <property type="entry name" value="DnaJ"/>
    <property type="match status" value="1"/>
</dbReference>
<feature type="domain" description="J" evidence="3">
    <location>
        <begin position="82"/>
        <end position="146"/>
    </location>
</feature>
<dbReference type="FunCoup" id="M4CD56">
    <property type="interactions" value="118"/>
</dbReference>
<dbReference type="SMR" id="M4CD56"/>
<dbReference type="AlphaFoldDB" id="M4CD56"/>
<dbReference type="KEGG" id="brp:103845862"/>
<keyword evidence="2" id="KW-1133">Transmembrane helix</keyword>
<sequence length="343" mass="39191">MQTHLLVGPTPIKSCRRFSSAISGDLLPPSFNSCGRESRDLYHHRRRYRDGRSRYQRSRRKTTVISAAYSSSSSWSSAGEQNHYVVLGIARNATQADVKRAYRLLARKFHPDVNKDSKAGELFKSIRCSYEVLSNEATRIQYDRSLKVQENSRFSRVKRHYSTPDTELEDAMKYCYNWSQKRRGSRYERAYGHYSTYPNSHFYSDPPEQEEEEEEEEETAQEQRDSFAKVLKTAFLSMFLLYTLGYLASLTFSTFTALLDKELDMGYKSGFMIAWILGGKGGILLTLCLTFASWLCGKASSSVVVVMVVAMWVGSNLARHAPLPQGALLTLLYMSIKLQVDSR</sequence>
<dbReference type="InterPro" id="IPR036869">
    <property type="entry name" value="J_dom_sf"/>
</dbReference>
<dbReference type="InterPro" id="IPR001623">
    <property type="entry name" value="DnaJ_domain"/>
</dbReference>
<evidence type="ECO:0000256" key="1">
    <source>
        <dbReference type="SAM" id="MobiDB-lite"/>
    </source>
</evidence>
<dbReference type="GeneID" id="103845862"/>
<dbReference type="SUPFAM" id="SSF46565">
    <property type="entry name" value="Chaperone J-domain"/>
    <property type="match status" value="1"/>
</dbReference>
<name>M4CD56_BRACM</name>
<keyword evidence="2" id="KW-0472">Membrane</keyword>
<feature type="transmembrane region" description="Helical" evidence="2">
    <location>
        <begin position="301"/>
        <end position="318"/>
    </location>
</feature>
<dbReference type="Proteomes" id="UP000011750">
    <property type="component" value="Chromosome A10"/>
</dbReference>
<dbReference type="GO" id="GO:0042026">
    <property type="term" value="P:protein refolding"/>
    <property type="evidence" value="ECO:0000318"/>
    <property type="project" value="GO_Central"/>
</dbReference>
<evidence type="ECO:0000259" key="3">
    <source>
        <dbReference type="PROSITE" id="PS50076"/>
    </source>
</evidence>
<dbReference type="InParanoid" id="M4CD56"/>
<evidence type="ECO:0000256" key="2">
    <source>
        <dbReference type="SAM" id="Phobius"/>
    </source>
</evidence>
<evidence type="ECO:0000313" key="5">
    <source>
        <dbReference type="Proteomes" id="UP000011750"/>
    </source>
</evidence>
<dbReference type="eggNOG" id="KOG0715">
    <property type="taxonomic scope" value="Eukaryota"/>
</dbReference>
<organism evidence="4 5">
    <name type="scientific">Brassica campestris</name>
    <name type="common">Field mustard</name>
    <dbReference type="NCBI Taxonomy" id="3711"/>
    <lineage>
        <taxon>Eukaryota</taxon>
        <taxon>Viridiplantae</taxon>
        <taxon>Streptophyta</taxon>
        <taxon>Embryophyta</taxon>
        <taxon>Tracheophyta</taxon>
        <taxon>Spermatophyta</taxon>
        <taxon>Magnoliopsida</taxon>
        <taxon>eudicotyledons</taxon>
        <taxon>Gunneridae</taxon>
        <taxon>Pentapetalae</taxon>
        <taxon>rosids</taxon>
        <taxon>malvids</taxon>
        <taxon>Brassicales</taxon>
        <taxon>Brassicaceae</taxon>
        <taxon>Brassiceae</taxon>
        <taxon>Brassica</taxon>
    </lineage>
</organism>
<dbReference type="Gene3D" id="1.10.287.110">
    <property type="entry name" value="DnaJ domain"/>
    <property type="match status" value="1"/>
</dbReference>
<dbReference type="EnsemblPlants" id="Bra002137.1">
    <property type="protein sequence ID" value="Bra002137.1-P"/>
    <property type="gene ID" value="Bra002137"/>
</dbReference>
<dbReference type="PANTHER" id="PTHR43096:SF58">
    <property type="entry name" value="CHAPERONE DNAJ-DOMAIN SUPERFAMILY PROTEIN"/>
    <property type="match status" value="1"/>
</dbReference>
<feature type="transmembrane region" description="Helical" evidence="2">
    <location>
        <begin position="234"/>
        <end position="259"/>
    </location>
</feature>
<dbReference type="Pfam" id="PF00226">
    <property type="entry name" value="DnaJ"/>
    <property type="match status" value="1"/>
</dbReference>
<reference evidence="4 5" key="2">
    <citation type="journal article" date="2018" name="Hortic Res">
        <title>Improved Brassica rapa reference genome by single-molecule sequencing and chromosome conformation capture technologies.</title>
        <authorList>
            <person name="Zhang L."/>
            <person name="Cai X."/>
            <person name="Wu J."/>
            <person name="Liu M."/>
            <person name="Grob S."/>
            <person name="Cheng F."/>
            <person name="Liang J."/>
            <person name="Cai C."/>
            <person name="Liu Z."/>
            <person name="Liu B."/>
            <person name="Wang F."/>
            <person name="Li S."/>
            <person name="Liu F."/>
            <person name="Li X."/>
            <person name="Cheng L."/>
            <person name="Yang W."/>
            <person name="Li M.H."/>
            <person name="Grossniklaus U."/>
            <person name="Zheng H."/>
            <person name="Wang X."/>
        </authorList>
    </citation>
    <scope>NUCLEOTIDE SEQUENCE [LARGE SCALE GENOMIC DNA]</scope>
    <source>
        <strain evidence="4 5">cv. Chiifu-401-42</strain>
    </source>
</reference>
<reference evidence="4" key="3">
    <citation type="submission" date="2023-03" db="UniProtKB">
        <authorList>
            <consortium name="EnsemblPlants"/>
        </authorList>
    </citation>
    <scope>IDENTIFICATION</scope>
    <source>
        <strain evidence="4">cv. Chiifu-401-42</strain>
    </source>
</reference>
<dbReference type="CDD" id="cd06257">
    <property type="entry name" value="DnaJ"/>
    <property type="match status" value="1"/>
</dbReference>
<feature type="region of interest" description="Disordered" evidence="1">
    <location>
        <begin position="198"/>
        <end position="219"/>
    </location>
</feature>
<dbReference type="PANTHER" id="PTHR43096">
    <property type="entry name" value="DNAJ HOMOLOG 1, MITOCHONDRIAL-RELATED"/>
    <property type="match status" value="1"/>
</dbReference>
<dbReference type="PRINTS" id="PR00625">
    <property type="entry name" value="JDOMAIN"/>
</dbReference>
<dbReference type="STRING" id="51351.M4CD56"/>
<keyword evidence="5" id="KW-1185">Reference proteome</keyword>
<dbReference type="OMA" id="VRVYRWA"/>
<feature type="compositionally biased region" description="Acidic residues" evidence="1">
    <location>
        <begin position="207"/>
        <end position="219"/>
    </location>
</feature>
<dbReference type="FunFam" id="1.10.287.110:FF:000248">
    <property type="entry name" value="DNAJ heat shock N-terminal domain-containing protein"/>
    <property type="match status" value="1"/>
</dbReference>
<dbReference type="Gramene" id="Bra002137.1">
    <property type="protein sequence ID" value="Bra002137.1-P"/>
    <property type="gene ID" value="Bra002137"/>
</dbReference>
<evidence type="ECO:0000313" key="4">
    <source>
        <dbReference type="EnsemblPlants" id="Bra002137.1-P"/>
    </source>
</evidence>
<dbReference type="GO" id="GO:0005737">
    <property type="term" value="C:cytoplasm"/>
    <property type="evidence" value="ECO:0000318"/>
    <property type="project" value="GO_Central"/>
</dbReference>